<reference evidence="2" key="1">
    <citation type="submission" date="2021-06" db="EMBL/GenBank/DDBJ databases">
        <title>Direct submission.</title>
        <authorList>
            <person name="Lee C.-S."/>
            <person name="Jin L."/>
        </authorList>
    </citation>
    <scope>NUCLEOTIDE SEQUENCE</scope>
    <source>
        <strain evidence="2">Con5</strain>
    </source>
</reference>
<evidence type="ECO:0000313" key="2">
    <source>
        <dbReference type="EMBL" id="QWK91482.1"/>
    </source>
</evidence>
<name>A0A975P8R5_9RHOB</name>
<gene>
    <name evidence="2" type="ORF">KM031_06255</name>
</gene>
<dbReference type="RefSeq" id="WP_215503673.1">
    <property type="nucleotide sequence ID" value="NZ_CP076361.1"/>
</dbReference>
<dbReference type="AlphaFoldDB" id="A0A975P8R5"/>
<protein>
    <submittedName>
        <fullName evidence="2">Uncharacterized protein</fullName>
    </submittedName>
</protein>
<organism evidence="2 3">
    <name type="scientific">Gemmobacter fulvus</name>
    <dbReference type="NCBI Taxonomy" id="2840474"/>
    <lineage>
        <taxon>Bacteria</taxon>
        <taxon>Pseudomonadati</taxon>
        <taxon>Pseudomonadota</taxon>
        <taxon>Alphaproteobacteria</taxon>
        <taxon>Rhodobacterales</taxon>
        <taxon>Paracoccaceae</taxon>
        <taxon>Gemmobacter</taxon>
    </lineage>
</organism>
<feature type="transmembrane region" description="Helical" evidence="1">
    <location>
        <begin position="66"/>
        <end position="86"/>
    </location>
</feature>
<keyword evidence="3" id="KW-1185">Reference proteome</keyword>
<evidence type="ECO:0000313" key="3">
    <source>
        <dbReference type="Proteomes" id="UP000679352"/>
    </source>
</evidence>
<dbReference type="KEGG" id="gfu:KM031_06255"/>
<dbReference type="Proteomes" id="UP000679352">
    <property type="component" value="Chromosome"/>
</dbReference>
<keyword evidence="1" id="KW-0812">Transmembrane</keyword>
<keyword evidence="1" id="KW-0472">Membrane</keyword>
<sequence length="268" mass="27357">MTATPEELDRLRHGLRAAPIAPQAARLAALEAALAAFDAVAAHVPAPKPAPVPIWKTWLARLRGPIGFAGAAAAVAVTMFAIAPALRAPEPTAPQVTAAAPAPMATEMAAPEAAVPAARHMAKGTAAPVPAWEQLRLALDAGHRPDLAAINPAELLTELWQGKPLPDRWALPLPGTDAEHLLLVAAPLPDSGPELARSAGGARLLRLPGPAPDAAPLAQFGGAVVALVLALRGNAVPPDRALAIASKTAPADEADKLALLRALVARVR</sequence>
<keyword evidence="1" id="KW-1133">Transmembrane helix</keyword>
<proteinExistence type="predicted"/>
<accession>A0A975P8R5</accession>
<dbReference type="EMBL" id="CP076361">
    <property type="protein sequence ID" value="QWK91482.1"/>
    <property type="molecule type" value="Genomic_DNA"/>
</dbReference>
<evidence type="ECO:0000256" key="1">
    <source>
        <dbReference type="SAM" id="Phobius"/>
    </source>
</evidence>